<keyword evidence="2" id="KW-1185">Reference proteome</keyword>
<reference evidence="1" key="1">
    <citation type="submission" date="2020-08" db="EMBL/GenBank/DDBJ databases">
        <title>Multicomponent nature underlies the extraordinary mechanical properties of spider dragline silk.</title>
        <authorList>
            <person name="Kono N."/>
            <person name="Nakamura H."/>
            <person name="Mori M."/>
            <person name="Yoshida Y."/>
            <person name="Ohtoshi R."/>
            <person name="Malay A.D."/>
            <person name="Moran D.A.P."/>
            <person name="Tomita M."/>
            <person name="Numata K."/>
            <person name="Arakawa K."/>
        </authorList>
    </citation>
    <scope>NUCLEOTIDE SEQUENCE</scope>
</reference>
<name>A0A8X6Y6J5_9ARAC</name>
<proteinExistence type="predicted"/>
<sequence>MEWNPPQKPSLIPFRSGSPSHWVLNNRNHPSNFPRNRWISTTGPERFSLSSITPDENDLSVSLARKDTDGRRVEGDHPFLSLITILKWALSSLKKQQQRNVGVDVPPQGW</sequence>
<dbReference type="AlphaFoldDB" id="A0A8X6Y6J5"/>
<protein>
    <submittedName>
        <fullName evidence="1">Uncharacterized protein</fullName>
    </submittedName>
</protein>
<evidence type="ECO:0000313" key="1">
    <source>
        <dbReference type="EMBL" id="GFY66623.1"/>
    </source>
</evidence>
<comment type="caution">
    <text evidence="1">The sequence shown here is derived from an EMBL/GenBank/DDBJ whole genome shotgun (WGS) entry which is preliminary data.</text>
</comment>
<evidence type="ECO:0000313" key="2">
    <source>
        <dbReference type="Proteomes" id="UP000886998"/>
    </source>
</evidence>
<accession>A0A8X6Y6J5</accession>
<dbReference type="Proteomes" id="UP000886998">
    <property type="component" value="Unassembled WGS sequence"/>
</dbReference>
<organism evidence="1 2">
    <name type="scientific">Trichonephila inaurata madagascariensis</name>
    <dbReference type="NCBI Taxonomy" id="2747483"/>
    <lineage>
        <taxon>Eukaryota</taxon>
        <taxon>Metazoa</taxon>
        <taxon>Ecdysozoa</taxon>
        <taxon>Arthropoda</taxon>
        <taxon>Chelicerata</taxon>
        <taxon>Arachnida</taxon>
        <taxon>Araneae</taxon>
        <taxon>Araneomorphae</taxon>
        <taxon>Entelegynae</taxon>
        <taxon>Araneoidea</taxon>
        <taxon>Nephilidae</taxon>
        <taxon>Trichonephila</taxon>
        <taxon>Trichonephila inaurata</taxon>
    </lineage>
</organism>
<gene>
    <name evidence="1" type="ORF">TNIN_89401</name>
</gene>
<dbReference type="EMBL" id="BMAV01016139">
    <property type="protein sequence ID" value="GFY66623.1"/>
    <property type="molecule type" value="Genomic_DNA"/>
</dbReference>